<evidence type="ECO:0000256" key="4">
    <source>
        <dbReference type="ARBA" id="ARBA00022989"/>
    </source>
</evidence>
<sequence>MRYHTIVLAVLACMLFLLLISGSNDDSFSSLEGSRVDQTFDYYLTTVDSTQFSPEGESEYRLQAERIVHYPYPEYATIDSPRLIIYESQAGPWFLSAVYGTIRQDIERSEERLDLSENVVVQHTDADGQTYNIYTDELTIYLTSKYLSTESEILFETMNREISSLGMTADLTTRHFTFLSQVKGRYE</sequence>
<dbReference type="EMBL" id="NVWI01000008">
    <property type="protein sequence ID" value="PCJ40622.1"/>
    <property type="molecule type" value="Genomic_DNA"/>
</dbReference>
<evidence type="ECO:0000313" key="6">
    <source>
        <dbReference type="EMBL" id="PCJ40622.1"/>
    </source>
</evidence>
<dbReference type="GO" id="GO:0017089">
    <property type="term" value="F:glycolipid transfer activity"/>
    <property type="evidence" value="ECO:0007669"/>
    <property type="project" value="TreeGrafter"/>
</dbReference>
<dbReference type="InterPro" id="IPR010664">
    <property type="entry name" value="LipoPS_assembly_LptC-rel"/>
</dbReference>
<dbReference type="AlphaFoldDB" id="A0A2A5C9Z0"/>
<dbReference type="InterPro" id="IPR052363">
    <property type="entry name" value="LPS_export_LptC"/>
</dbReference>
<keyword evidence="1" id="KW-1003">Cell membrane</keyword>
<dbReference type="GO" id="GO:0015221">
    <property type="term" value="F:lipopolysaccharide transmembrane transporter activity"/>
    <property type="evidence" value="ECO:0007669"/>
    <property type="project" value="InterPro"/>
</dbReference>
<keyword evidence="3" id="KW-0812">Transmembrane</keyword>
<dbReference type="Proteomes" id="UP000228987">
    <property type="component" value="Unassembled WGS sequence"/>
</dbReference>
<dbReference type="GO" id="GO:0005886">
    <property type="term" value="C:plasma membrane"/>
    <property type="evidence" value="ECO:0007669"/>
    <property type="project" value="InterPro"/>
</dbReference>
<gene>
    <name evidence="6" type="primary">lptC</name>
    <name evidence="6" type="ORF">COA71_10275</name>
</gene>
<dbReference type="Gene3D" id="2.60.450.10">
    <property type="entry name" value="Lipopolysaccharide (LPS) transport protein A like domain"/>
    <property type="match status" value="1"/>
</dbReference>
<dbReference type="Pfam" id="PF06835">
    <property type="entry name" value="LptC"/>
    <property type="match status" value="1"/>
</dbReference>
<dbReference type="NCBIfam" id="TIGR04409">
    <property type="entry name" value="LptC_YrbK"/>
    <property type="match status" value="1"/>
</dbReference>
<evidence type="ECO:0000256" key="1">
    <source>
        <dbReference type="ARBA" id="ARBA00022475"/>
    </source>
</evidence>
<evidence type="ECO:0000313" key="7">
    <source>
        <dbReference type="Proteomes" id="UP000228987"/>
    </source>
</evidence>
<evidence type="ECO:0000256" key="2">
    <source>
        <dbReference type="ARBA" id="ARBA00022519"/>
    </source>
</evidence>
<name>A0A2A5C9Z0_9GAMM</name>
<dbReference type="PANTHER" id="PTHR37481:SF1">
    <property type="entry name" value="LIPOPOLYSACCHARIDE EXPORT SYSTEM PROTEIN LPTC"/>
    <property type="match status" value="1"/>
</dbReference>
<dbReference type="PANTHER" id="PTHR37481">
    <property type="entry name" value="LIPOPOLYSACCHARIDE EXPORT SYSTEM PROTEIN LPTC"/>
    <property type="match status" value="1"/>
</dbReference>
<reference evidence="7" key="1">
    <citation type="submission" date="2017-08" db="EMBL/GenBank/DDBJ databases">
        <title>A dynamic microbial community with high functional redundancy inhabits the cold, oxic subseafloor aquifer.</title>
        <authorList>
            <person name="Tully B.J."/>
            <person name="Wheat C.G."/>
            <person name="Glazer B.T."/>
            <person name="Huber J.A."/>
        </authorList>
    </citation>
    <scope>NUCLEOTIDE SEQUENCE [LARGE SCALE GENOMIC DNA]</scope>
</reference>
<dbReference type="InterPro" id="IPR026265">
    <property type="entry name" value="LptC"/>
</dbReference>
<evidence type="ECO:0000256" key="3">
    <source>
        <dbReference type="ARBA" id="ARBA00022692"/>
    </source>
</evidence>
<proteinExistence type="predicted"/>
<keyword evidence="5" id="KW-0472">Membrane</keyword>
<dbReference type="GO" id="GO:0030288">
    <property type="term" value="C:outer membrane-bounded periplasmic space"/>
    <property type="evidence" value="ECO:0007669"/>
    <property type="project" value="TreeGrafter"/>
</dbReference>
<keyword evidence="4" id="KW-1133">Transmembrane helix</keyword>
<organism evidence="6 7">
    <name type="scientific">SAR86 cluster bacterium</name>
    <dbReference type="NCBI Taxonomy" id="2030880"/>
    <lineage>
        <taxon>Bacteria</taxon>
        <taxon>Pseudomonadati</taxon>
        <taxon>Pseudomonadota</taxon>
        <taxon>Gammaproteobacteria</taxon>
        <taxon>SAR86 cluster</taxon>
    </lineage>
</organism>
<protein>
    <submittedName>
        <fullName evidence="6">LPS export ABC transporter periplasmic protein LptC</fullName>
    </submittedName>
</protein>
<accession>A0A2A5C9Z0</accession>
<comment type="caution">
    <text evidence="6">The sequence shown here is derived from an EMBL/GenBank/DDBJ whole genome shotgun (WGS) entry which is preliminary data.</text>
</comment>
<keyword evidence="2" id="KW-0997">Cell inner membrane</keyword>
<evidence type="ECO:0000256" key="5">
    <source>
        <dbReference type="ARBA" id="ARBA00023136"/>
    </source>
</evidence>